<protein>
    <submittedName>
        <fullName evidence="2">(northern house mosquito) hypothetical protein</fullName>
    </submittedName>
</protein>
<feature type="compositionally biased region" description="Basic and acidic residues" evidence="1">
    <location>
        <begin position="82"/>
        <end position="102"/>
    </location>
</feature>
<evidence type="ECO:0000313" key="2">
    <source>
        <dbReference type="EMBL" id="CAG6470929.1"/>
    </source>
</evidence>
<feature type="region of interest" description="Disordered" evidence="1">
    <location>
        <begin position="1"/>
        <end position="118"/>
    </location>
</feature>
<accession>A0A8D8BB95</accession>
<evidence type="ECO:0000256" key="1">
    <source>
        <dbReference type="SAM" id="MobiDB-lite"/>
    </source>
</evidence>
<reference evidence="2" key="1">
    <citation type="submission" date="2021-05" db="EMBL/GenBank/DDBJ databases">
        <authorList>
            <person name="Alioto T."/>
            <person name="Alioto T."/>
            <person name="Gomez Garrido J."/>
        </authorList>
    </citation>
    <scope>NUCLEOTIDE SEQUENCE</scope>
</reference>
<dbReference type="EMBL" id="HBUE01066609">
    <property type="protein sequence ID" value="CAG6470929.1"/>
    <property type="molecule type" value="Transcribed_RNA"/>
</dbReference>
<dbReference type="AlphaFoldDB" id="A0A8D8BB95"/>
<organism evidence="2">
    <name type="scientific">Culex pipiens</name>
    <name type="common">House mosquito</name>
    <dbReference type="NCBI Taxonomy" id="7175"/>
    <lineage>
        <taxon>Eukaryota</taxon>
        <taxon>Metazoa</taxon>
        <taxon>Ecdysozoa</taxon>
        <taxon>Arthropoda</taxon>
        <taxon>Hexapoda</taxon>
        <taxon>Insecta</taxon>
        <taxon>Pterygota</taxon>
        <taxon>Neoptera</taxon>
        <taxon>Endopterygota</taxon>
        <taxon>Diptera</taxon>
        <taxon>Nematocera</taxon>
        <taxon>Culicoidea</taxon>
        <taxon>Culicidae</taxon>
        <taxon>Culicinae</taxon>
        <taxon>Culicini</taxon>
        <taxon>Culex</taxon>
        <taxon>Culex</taxon>
    </lineage>
</organism>
<proteinExistence type="predicted"/>
<feature type="compositionally biased region" description="Basic and acidic residues" evidence="1">
    <location>
        <begin position="47"/>
        <end position="63"/>
    </location>
</feature>
<name>A0A8D8BB95_CULPI</name>
<sequence>MSSGFPEITHEKLPDRSGCSRASLQAGHPGRAGGGGPEPAGRSVPGVDRHQPDVRIERWRPDAQSDLVAGARPAGRLLYDPAGRHRQERPLPGEAEPGRSPHDLYVPSKQRTRGATTLQHRQVGHEVATAVHHDAGPPGHVDGRHQDAGILSDGRKPARAEHLLDQGHIHHPGLVANDIQRWERDRVGAGVRARTGR</sequence>